<name>A0ABN1EXA5_9PROT</name>
<comment type="caution">
    <text evidence="3">The sequence shown here is derived from an EMBL/GenBank/DDBJ whole genome shotgun (WGS) entry which is preliminary data.</text>
</comment>
<gene>
    <name evidence="3" type="ORF">GCM10008942_27240</name>
</gene>
<dbReference type="Proteomes" id="UP001499951">
    <property type="component" value="Unassembled WGS sequence"/>
</dbReference>
<evidence type="ECO:0000313" key="3">
    <source>
        <dbReference type="EMBL" id="GAA0576921.1"/>
    </source>
</evidence>
<evidence type="ECO:0000313" key="4">
    <source>
        <dbReference type="Proteomes" id="UP001499951"/>
    </source>
</evidence>
<keyword evidence="2" id="KW-0732">Signal</keyword>
<accession>A0ABN1EXA5</accession>
<feature type="signal peptide" evidence="2">
    <location>
        <begin position="1"/>
        <end position="20"/>
    </location>
</feature>
<protein>
    <submittedName>
        <fullName evidence="3">Uncharacterized protein</fullName>
    </submittedName>
</protein>
<proteinExistence type="predicted"/>
<dbReference type="EMBL" id="BAAADD010000007">
    <property type="protein sequence ID" value="GAA0576921.1"/>
    <property type="molecule type" value="Genomic_DNA"/>
</dbReference>
<dbReference type="RefSeq" id="WP_166936344.1">
    <property type="nucleotide sequence ID" value="NZ_BAAADD010000007.1"/>
</dbReference>
<feature type="region of interest" description="Disordered" evidence="1">
    <location>
        <begin position="90"/>
        <end position="110"/>
    </location>
</feature>
<sequence>MNRTLAALSLAAVFALPAGAQTLRYPVKTVDFDIWCTEIQRLSWQRCDERRKDDVTKFEAYRHTVEKYEIPYLRNKENVIHFDDAIFGYDPVDKRPDSTVARPPSPVAGE</sequence>
<reference evidence="3 4" key="1">
    <citation type="journal article" date="2019" name="Int. J. Syst. Evol. Microbiol.">
        <title>The Global Catalogue of Microorganisms (GCM) 10K type strain sequencing project: providing services to taxonomists for standard genome sequencing and annotation.</title>
        <authorList>
            <consortium name="The Broad Institute Genomics Platform"/>
            <consortium name="The Broad Institute Genome Sequencing Center for Infectious Disease"/>
            <person name="Wu L."/>
            <person name="Ma J."/>
        </authorList>
    </citation>
    <scope>NUCLEOTIDE SEQUENCE [LARGE SCALE GENOMIC DNA]</scope>
    <source>
        <strain evidence="3 4">JCM 15089</strain>
    </source>
</reference>
<keyword evidence="4" id="KW-1185">Reference proteome</keyword>
<evidence type="ECO:0000256" key="1">
    <source>
        <dbReference type="SAM" id="MobiDB-lite"/>
    </source>
</evidence>
<feature type="chain" id="PRO_5046334316" evidence="2">
    <location>
        <begin position="21"/>
        <end position="110"/>
    </location>
</feature>
<evidence type="ECO:0000256" key="2">
    <source>
        <dbReference type="SAM" id="SignalP"/>
    </source>
</evidence>
<organism evidence="3 4">
    <name type="scientific">Rhizomicrobium electricum</name>
    <dbReference type="NCBI Taxonomy" id="480070"/>
    <lineage>
        <taxon>Bacteria</taxon>
        <taxon>Pseudomonadati</taxon>
        <taxon>Pseudomonadota</taxon>
        <taxon>Alphaproteobacteria</taxon>
        <taxon>Micropepsales</taxon>
        <taxon>Micropepsaceae</taxon>
        <taxon>Rhizomicrobium</taxon>
    </lineage>
</organism>